<keyword evidence="2" id="KW-0119">Carbohydrate metabolism</keyword>
<evidence type="ECO:0000259" key="3">
    <source>
        <dbReference type="Pfam" id="PF03065"/>
    </source>
</evidence>
<protein>
    <submittedName>
        <fullName evidence="6">DUF1925 domain-containing protein</fullName>
    </submittedName>
</protein>
<feature type="domain" description="Alpha-amylase/4-alpha-glucanotransferase C-terminal" evidence="5">
    <location>
        <begin position="433"/>
        <end position="616"/>
    </location>
</feature>
<dbReference type="InterPro" id="IPR014718">
    <property type="entry name" value="GH-type_carb-bd"/>
</dbReference>
<dbReference type="EMBL" id="DTBP01000028">
    <property type="protein sequence ID" value="HGQ74248.1"/>
    <property type="molecule type" value="Genomic_DNA"/>
</dbReference>
<evidence type="ECO:0000259" key="5">
    <source>
        <dbReference type="Pfam" id="PF09095"/>
    </source>
</evidence>
<comment type="caution">
    <text evidence="6">The sequence shown here is derived from an EMBL/GenBank/DDBJ whole genome shotgun (WGS) entry which is preliminary data.</text>
</comment>
<dbReference type="PANTHER" id="PTHR36306:SF1">
    <property type="entry name" value="ALPHA-AMYLASE-RELATED"/>
    <property type="match status" value="1"/>
</dbReference>
<feature type="domain" description="Glycoside hydrolase family 57 N-terminal" evidence="3">
    <location>
        <begin position="19"/>
        <end position="266"/>
    </location>
</feature>
<evidence type="ECO:0000313" key="6">
    <source>
        <dbReference type="EMBL" id="HGQ74248.1"/>
    </source>
</evidence>
<dbReference type="GO" id="GO:0030246">
    <property type="term" value="F:carbohydrate binding"/>
    <property type="evidence" value="ECO:0007669"/>
    <property type="project" value="InterPro"/>
</dbReference>
<dbReference type="GO" id="GO:0003824">
    <property type="term" value="F:catalytic activity"/>
    <property type="evidence" value="ECO:0007669"/>
    <property type="project" value="InterPro"/>
</dbReference>
<dbReference type="SUPFAM" id="SSF74650">
    <property type="entry name" value="Galactose mutarotase-like"/>
    <property type="match status" value="1"/>
</dbReference>
<accession>A0A7C4NPI8</accession>
<dbReference type="Pfam" id="PF03065">
    <property type="entry name" value="Glyco_hydro_57"/>
    <property type="match status" value="1"/>
</dbReference>
<dbReference type="InterPro" id="IPR015179">
    <property type="entry name" value="A-amylase/a-glucTrfase_C"/>
</dbReference>
<dbReference type="InterPro" id="IPR011330">
    <property type="entry name" value="Glyco_hydro/deAcase_b/a-brl"/>
</dbReference>
<organism evidence="6">
    <name type="scientific">Staphylothermus marinus</name>
    <dbReference type="NCBI Taxonomy" id="2280"/>
    <lineage>
        <taxon>Archaea</taxon>
        <taxon>Thermoproteota</taxon>
        <taxon>Thermoprotei</taxon>
        <taxon>Desulfurococcales</taxon>
        <taxon>Desulfurococcaceae</taxon>
        <taxon>Staphylothermus</taxon>
    </lineage>
</organism>
<evidence type="ECO:0000256" key="2">
    <source>
        <dbReference type="ARBA" id="ARBA00023277"/>
    </source>
</evidence>
<reference evidence="6" key="1">
    <citation type="journal article" date="2020" name="mSystems">
        <title>Genome- and Community-Level Interaction Insights into Carbon Utilization and Element Cycling Functions of Hydrothermarchaeota in Hydrothermal Sediment.</title>
        <authorList>
            <person name="Zhou Z."/>
            <person name="Liu Y."/>
            <person name="Xu W."/>
            <person name="Pan J."/>
            <person name="Luo Z.H."/>
            <person name="Li M."/>
        </authorList>
    </citation>
    <scope>NUCLEOTIDE SEQUENCE [LARGE SCALE GENOMIC DNA]</scope>
    <source>
        <strain evidence="6">SpSt-648</strain>
    </source>
</reference>
<dbReference type="SUPFAM" id="SSF88688">
    <property type="entry name" value="Families 57/38 glycoside transferase middle domain"/>
    <property type="match status" value="1"/>
</dbReference>
<dbReference type="InterPro" id="IPR052046">
    <property type="entry name" value="GH57_Enzymes"/>
</dbReference>
<dbReference type="Pfam" id="PF09094">
    <property type="entry name" value="AmyA-A_glucT_m"/>
    <property type="match status" value="1"/>
</dbReference>
<dbReference type="Pfam" id="PF09095">
    <property type="entry name" value="AmyA-gluTrfs_C"/>
    <property type="match status" value="2"/>
</dbReference>
<sequence length="639" mass="75246">MPRINFVFAIHFHQPHGQLKWINERIYENSYKLLLDVFKQFSDLKFTIHISGPLLQYMKDYYPDWLYEIAKLKDYGTLELIGGSYSEAILPILHYDDRLLQIKEYFKLFEKIFGFKPRGFWLPERVWEPSITEILGKAGIDYVLIDDSTMLRAGYSDQSGYYAFLMEESGYRVKVLFIDTGLRYVLPWRSSSEVIDYMISRGDESGSKVIVWGSDAEKFGEWQDPGWARQWLNDFLSKLRRTSSVSMVHPSEYFEKYGVRGLMYLPNGSYDKMLEWSRGFFRNFLVKYAESNNMHKKMLWVRNKLVKIPYYHDEAWRTYLNAQCNDAYWHGLFGGIYLSHLRQAIYENLIIAERIAEEVIGYYDRYVKNTRFDIDYDGYDEVILESPNVNIYVSLADGGTIFEFDYKKKGYEHNIQDTMTRYMEPYLVNTGFNPDWYRRVSGRIHLWDLSTNIRDWIHNTPFKDRSDLALSKHKAVQKGNSVVLKTIGGIYSGDILKTKVLVEKEIAITDNGYRMRFRIENIGEVEEHVLLGLEFNIAPKLNRVDPNAKISYEAEGLHDINELFEGFVNRVAIKHTDYPDIVIEINKRTMVWVAPIYSLARTEKGLKQLFQHLGVMFVENTILKPREPLDFEINQYVSI</sequence>
<feature type="domain" description="Alpha-amylase/4-alpha-glucanotransferase C-terminal" evidence="5">
    <location>
        <begin position="373"/>
        <end position="426"/>
    </location>
</feature>
<evidence type="ECO:0000259" key="4">
    <source>
        <dbReference type="Pfam" id="PF09094"/>
    </source>
</evidence>
<comment type="similarity">
    <text evidence="1">Belongs to the glycosyl hydrolase 57 family.</text>
</comment>
<dbReference type="PANTHER" id="PTHR36306">
    <property type="entry name" value="ALPHA-AMYLASE-RELATED-RELATED"/>
    <property type="match status" value="1"/>
</dbReference>
<dbReference type="Gene3D" id="3.20.110.20">
    <property type="match status" value="1"/>
</dbReference>
<proteinExistence type="inferred from homology"/>
<dbReference type="SUPFAM" id="SSF88713">
    <property type="entry name" value="Glycoside hydrolase/deacetylase"/>
    <property type="match status" value="1"/>
</dbReference>
<evidence type="ECO:0000256" key="1">
    <source>
        <dbReference type="ARBA" id="ARBA00006821"/>
    </source>
</evidence>
<dbReference type="InterPro" id="IPR015178">
    <property type="entry name" value="A-amylase/a-glucTrfase_central"/>
</dbReference>
<dbReference type="GO" id="GO:0005975">
    <property type="term" value="P:carbohydrate metabolic process"/>
    <property type="evidence" value="ECO:0007669"/>
    <property type="project" value="InterPro"/>
</dbReference>
<name>A0A7C4NPI8_STAMA</name>
<dbReference type="Gene3D" id="2.70.98.10">
    <property type="match status" value="1"/>
</dbReference>
<gene>
    <name evidence="6" type="ORF">ENU20_04135</name>
</gene>
<dbReference type="InterPro" id="IPR004300">
    <property type="entry name" value="Glyco_hydro_57_N"/>
</dbReference>
<feature type="domain" description="Alpha-amylase/4-alpha-glucanotransferase central" evidence="4">
    <location>
        <begin position="279"/>
        <end position="355"/>
    </location>
</feature>
<dbReference type="AlphaFoldDB" id="A0A7C4NPI8"/>
<dbReference type="InterPro" id="IPR028995">
    <property type="entry name" value="Glyco_hydro_57/38_cen_sf"/>
</dbReference>
<dbReference type="InterPro" id="IPR011013">
    <property type="entry name" value="Gal_mutarotase_sf_dom"/>
</dbReference>